<feature type="non-terminal residue" evidence="2">
    <location>
        <position position="273"/>
    </location>
</feature>
<gene>
    <name evidence="2" type="ORF">F5890DRAFT_1560844</name>
</gene>
<evidence type="ECO:0000256" key="1">
    <source>
        <dbReference type="SAM" id="MobiDB-lite"/>
    </source>
</evidence>
<accession>A0AA38ULB3</accession>
<proteinExistence type="predicted"/>
<dbReference type="Proteomes" id="UP001163850">
    <property type="component" value="Unassembled WGS sequence"/>
</dbReference>
<feature type="region of interest" description="Disordered" evidence="1">
    <location>
        <begin position="1"/>
        <end position="106"/>
    </location>
</feature>
<feature type="compositionally biased region" description="Polar residues" evidence="1">
    <location>
        <begin position="25"/>
        <end position="51"/>
    </location>
</feature>
<name>A0AA38ULB3_9AGAR</name>
<dbReference type="AlphaFoldDB" id="A0AA38ULB3"/>
<dbReference type="EMBL" id="MU803691">
    <property type="protein sequence ID" value="KAJ3978205.1"/>
    <property type="molecule type" value="Genomic_DNA"/>
</dbReference>
<organism evidence="2 3">
    <name type="scientific">Lentinula detonsa</name>
    <dbReference type="NCBI Taxonomy" id="2804962"/>
    <lineage>
        <taxon>Eukaryota</taxon>
        <taxon>Fungi</taxon>
        <taxon>Dikarya</taxon>
        <taxon>Basidiomycota</taxon>
        <taxon>Agaricomycotina</taxon>
        <taxon>Agaricomycetes</taxon>
        <taxon>Agaricomycetidae</taxon>
        <taxon>Agaricales</taxon>
        <taxon>Marasmiineae</taxon>
        <taxon>Omphalotaceae</taxon>
        <taxon>Lentinula</taxon>
    </lineage>
</organism>
<evidence type="ECO:0000313" key="2">
    <source>
        <dbReference type="EMBL" id="KAJ3978205.1"/>
    </source>
</evidence>
<reference evidence="2" key="1">
    <citation type="submission" date="2022-08" db="EMBL/GenBank/DDBJ databases">
        <authorList>
            <consortium name="DOE Joint Genome Institute"/>
            <person name="Min B."/>
            <person name="Riley R."/>
            <person name="Sierra-Patev S."/>
            <person name="Naranjo-Ortiz M."/>
            <person name="Looney B."/>
            <person name="Konkel Z."/>
            <person name="Slot J.C."/>
            <person name="Sakamoto Y."/>
            <person name="Steenwyk J.L."/>
            <person name="Rokas A."/>
            <person name="Carro J."/>
            <person name="Camarero S."/>
            <person name="Ferreira P."/>
            <person name="Molpeceres G."/>
            <person name="Ruiz-Duenas F.J."/>
            <person name="Serrano A."/>
            <person name="Henrissat B."/>
            <person name="Drula E."/>
            <person name="Hughes K.W."/>
            <person name="Mata J.L."/>
            <person name="Ishikawa N.K."/>
            <person name="Vargas-Isla R."/>
            <person name="Ushijima S."/>
            <person name="Smith C.A."/>
            <person name="Ahrendt S."/>
            <person name="Andreopoulos W."/>
            <person name="He G."/>
            <person name="Labutti K."/>
            <person name="Lipzen A."/>
            <person name="Ng V."/>
            <person name="Sandor L."/>
            <person name="Barry K."/>
            <person name="Martinez A.T."/>
            <person name="Xiao Y."/>
            <person name="Gibbons J.G."/>
            <person name="Terashima K."/>
            <person name="Hibbett D.S."/>
            <person name="Grigoriev I.V."/>
        </authorList>
    </citation>
    <scope>NUCLEOTIDE SEQUENCE</scope>
    <source>
        <strain evidence="2">TFB7829</strain>
    </source>
</reference>
<feature type="compositionally biased region" description="Low complexity" evidence="1">
    <location>
        <begin position="1"/>
        <end position="15"/>
    </location>
</feature>
<sequence length="273" mass="29932">AQAPSATPSGSSASSEQFLGRTYPLPSNATTSTLSALLNAPSTKPTHSSSLDIPELPMSPLWLGTSSSKNCQNTTPIPYTSPTRSPPGPAKSPSFSHARDSDQLTKSPMVLVVHPRMGPGERNLRAKGKDTRLSDAVEAVCDYVDSEVKRLAAEHKKSLLTIKKHLGVHRRFREKKKTSLYNALMHRKSQEHRIHGWVFGPSIKEKHQQMACDSDVQSILRNPNGSRARQAMEDLREYQTTKLSGARASGKANDNDIVKTWADLARKVSSELV</sequence>
<protein>
    <submittedName>
        <fullName evidence="2">Uncharacterized protein</fullName>
    </submittedName>
</protein>
<comment type="caution">
    <text evidence="2">The sequence shown here is derived from an EMBL/GenBank/DDBJ whole genome shotgun (WGS) entry which is preliminary data.</text>
</comment>
<evidence type="ECO:0000313" key="3">
    <source>
        <dbReference type="Proteomes" id="UP001163850"/>
    </source>
</evidence>
<feature type="compositionally biased region" description="Polar residues" evidence="1">
    <location>
        <begin position="64"/>
        <end position="83"/>
    </location>
</feature>